<evidence type="ECO:0000313" key="2">
    <source>
        <dbReference type="Proteomes" id="UP000789920"/>
    </source>
</evidence>
<comment type="caution">
    <text evidence="1">The sequence shown here is derived from an EMBL/GenBank/DDBJ whole genome shotgun (WGS) entry which is preliminary data.</text>
</comment>
<proteinExistence type="predicted"/>
<protein>
    <submittedName>
        <fullName evidence="1">12985_t:CDS:1</fullName>
    </submittedName>
</protein>
<dbReference type="EMBL" id="CAJVQC010065623">
    <property type="protein sequence ID" value="CAG8805705.1"/>
    <property type="molecule type" value="Genomic_DNA"/>
</dbReference>
<name>A0ACA9RRV1_9GLOM</name>
<gene>
    <name evidence="1" type="ORF">RPERSI_LOCUS21994</name>
</gene>
<reference evidence="1" key="1">
    <citation type="submission" date="2021-06" db="EMBL/GenBank/DDBJ databases">
        <authorList>
            <person name="Kallberg Y."/>
            <person name="Tangrot J."/>
            <person name="Rosling A."/>
        </authorList>
    </citation>
    <scope>NUCLEOTIDE SEQUENCE</scope>
    <source>
        <strain evidence="1">MA461A</strain>
    </source>
</reference>
<feature type="non-terminal residue" evidence="1">
    <location>
        <position position="70"/>
    </location>
</feature>
<sequence>DLYFKDHDITAVFIRISRNGKRCVNNEEQIQLRADIIIVIVGYLILISTIAINRKTNSINLKIVYGDNDN</sequence>
<dbReference type="Proteomes" id="UP000789920">
    <property type="component" value="Unassembled WGS sequence"/>
</dbReference>
<feature type="non-terminal residue" evidence="1">
    <location>
        <position position="1"/>
    </location>
</feature>
<evidence type="ECO:0000313" key="1">
    <source>
        <dbReference type="EMBL" id="CAG8805705.1"/>
    </source>
</evidence>
<keyword evidence="2" id="KW-1185">Reference proteome</keyword>
<accession>A0ACA9RRV1</accession>
<organism evidence="1 2">
    <name type="scientific">Racocetra persica</name>
    <dbReference type="NCBI Taxonomy" id="160502"/>
    <lineage>
        <taxon>Eukaryota</taxon>
        <taxon>Fungi</taxon>
        <taxon>Fungi incertae sedis</taxon>
        <taxon>Mucoromycota</taxon>
        <taxon>Glomeromycotina</taxon>
        <taxon>Glomeromycetes</taxon>
        <taxon>Diversisporales</taxon>
        <taxon>Gigasporaceae</taxon>
        <taxon>Racocetra</taxon>
    </lineage>
</organism>